<dbReference type="PATRIC" id="fig|742742.3.peg.864"/>
<organism evidence="2 3">
    <name type="scientific">Collinsella tanakaei YIT 12063</name>
    <dbReference type="NCBI Taxonomy" id="742742"/>
    <lineage>
        <taxon>Bacteria</taxon>
        <taxon>Bacillati</taxon>
        <taxon>Actinomycetota</taxon>
        <taxon>Coriobacteriia</taxon>
        <taxon>Coriobacteriales</taxon>
        <taxon>Coriobacteriaceae</taxon>
        <taxon>Collinsella</taxon>
    </lineage>
</organism>
<reference evidence="2 3" key="1">
    <citation type="submission" date="2011-06" db="EMBL/GenBank/DDBJ databases">
        <title>The Genome Sequence of Collinsella tanakaei YIT 12063.</title>
        <authorList>
            <consortium name="The Broad Institute Genome Sequencing Platform"/>
            <person name="Earl A."/>
            <person name="Ward D."/>
            <person name="Feldgarden M."/>
            <person name="Gevers D."/>
            <person name="Morotomi M."/>
            <person name="Young S.K."/>
            <person name="Zeng Q."/>
            <person name="Gargeya S."/>
            <person name="Fitzgerald M."/>
            <person name="Haas B."/>
            <person name="Abouelleil A."/>
            <person name="Alvarado L."/>
            <person name="Arachchi H.M."/>
            <person name="Berlin A."/>
            <person name="Brown A."/>
            <person name="Chapman S.B."/>
            <person name="Chen Z."/>
            <person name="Dunbar C."/>
            <person name="Freedman E."/>
            <person name="Gearin G."/>
            <person name="Gellesch M."/>
            <person name="Goldberg J."/>
            <person name="Griggs A."/>
            <person name="Gujja S."/>
            <person name="Heiman D."/>
            <person name="Howarth C."/>
            <person name="Larson L."/>
            <person name="Lui A."/>
            <person name="MacDonald P.J.P."/>
            <person name="Mehta T."/>
            <person name="Montmayeur A."/>
            <person name="Murphy C."/>
            <person name="Neiman D."/>
            <person name="Pearson M."/>
            <person name="Priest M."/>
            <person name="Roberts A."/>
            <person name="Saif S."/>
            <person name="Shea T."/>
            <person name="Shenoy N."/>
            <person name="Sisk P."/>
            <person name="Stolte C."/>
            <person name="Sykes S."/>
            <person name="Wortman J."/>
            <person name="Nusbaum C."/>
            <person name="Birren B."/>
        </authorList>
    </citation>
    <scope>NUCLEOTIDE SEQUENCE [LARGE SCALE GENOMIC DNA]</scope>
    <source>
        <strain evidence="2 3">YIT 12063</strain>
    </source>
</reference>
<evidence type="ECO:0008006" key="4">
    <source>
        <dbReference type="Google" id="ProtNLM"/>
    </source>
</evidence>
<dbReference type="InterPro" id="IPR006311">
    <property type="entry name" value="TAT_signal"/>
</dbReference>
<accession>G1WHT3</accession>
<comment type="caution">
    <text evidence="2">The sequence shown here is derived from an EMBL/GenBank/DDBJ whole genome shotgun (WGS) entry which is preliminary data.</text>
</comment>
<proteinExistence type="predicted"/>
<dbReference type="PANTHER" id="PTHR35841:SF1">
    <property type="entry name" value="PHOSPHONATES-BINDING PERIPLASMIC PROTEIN"/>
    <property type="match status" value="1"/>
</dbReference>
<keyword evidence="3" id="KW-1185">Reference proteome</keyword>
<protein>
    <recommendedName>
        <fullName evidence="4">Phosphonate ABC transporter</fullName>
    </recommendedName>
</protein>
<dbReference type="EMBL" id="ADLS01000011">
    <property type="protein sequence ID" value="EGX71508.1"/>
    <property type="molecule type" value="Genomic_DNA"/>
</dbReference>
<dbReference type="SUPFAM" id="SSF53850">
    <property type="entry name" value="Periplasmic binding protein-like II"/>
    <property type="match status" value="1"/>
</dbReference>
<name>G1WHT3_9ACTN</name>
<keyword evidence="1" id="KW-0472">Membrane</keyword>
<dbReference type="AlphaFoldDB" id="G1WHT3"/>
<dbReference type="RefSeq" id="WP_009140931.1">
    <property type="nucleotide sequence ID" value="NZ_JH126468.1"/>
</dbReference>
<dbReference type="Proteomes" id="UP000004830">
    <property type="component" value="Unassembled WGS sequence"/>
</dbReference>
<dbReference type="Gene3D" id="3.40.190.10">
    <property type="entry name" value="Periplasmic binding protein-like II"/>
    <property type="match status" value="2"/>
</dbReference>
<dbReference type="HOGENOM" id="CLU_810724_0_0_11"/>
<evidence type="ECO:0000313" key="3">
    <source>
        <dbReference type="Proteomes" id="UP000004830"/>
    </source>
</evidence>
<dbReference type="PROSITE" id="PS51318">
    <property type="entry name" value="TAT"/>
    <property type="match status" value="1"/>
</dbReference>
<keyword evidence="1" id="KW-1133">Transmembrane helix</keyword>
<dbReference type="eggNOG" id="COG3221">
    <property type="taxonomic scope" value="Bacteria"/>
</dbReference>
<dbReference type="GeneID" id="62758641"/>
<sequence length="377" mass="40201">MQSNIENAMNINDDAQRKLQVSRRSFLSLMGMGAITLGLGLAGCGSTEGKGGAATTGSDEGSTVDKITMVWLPNESSAEFDKGREEFGKVLEKYAGVPVELMTTTDYNVAIEAIASGKAQLANMGAEGFIQAQKKNAKVMPLVTTSDTDGKLDGAKYFSRICVPADQMDQYKDDSDPTGYSIKNVKSKRMSFVSATSTSGFKVPSNAIMDAFPDEVASTDELTKPGFFSQVLFGNSHPGSAVNLLQGDADVAAFDDIDVDMYLDVPTDDRDKANSAGQVYNVKDGAAQPFDRVQGKSFGIIQSTPVLNGPIAVNTEVLPQDIIDKLLEGLTSKETASDELLFAPEDVEDSGAVWSLGDTAGFIAVEDSWYDPIRNLA</sequence>
<feature type="transmembrane region" description="Helical" evidence="1">
    <location>
        <begin position="26"/>
        <end position="43"/>
    </location>
</feature>
<dbReference type="PANTHER" id="PTHR35841">
    <property type="entry name" value="PHOSPHONATES-BINDING PERIPLASMIC PROTEIN"/>
    <property type="match status" value="1"/>
</dbReference>
<dbReference type="STRING" id="742742.HMPREF9452_00896"/>
<evidence type="ECO:0000313" key="2">
    <source>
        <dbReference type="EMBL" id="EGX71508.1"/>
    </source>
</evidence>
<evidence type="ECO:0000256" key="1">
    <source>
        <dbReference type="SAM" id="Phobius"/>
    </source>
</evidence>
<keyword evidence="1" id="KW-0812">Transmembrane</keyword>
<gene>
    <name evidence="2" type="ORF">HMPREF9452_00896</name>
</gene>
<dbReference type="Pfam" id="PF12974">
    <property type="entry name" value="Phosphonate-bd"/>
    <property type="match status" value="1"/>
</dbReference>